<protein>
    <recommendedName>
        <fullName evidence="3 8">3-deoxy-D-manno-octulosonic acid transferase</fullName>
        <shortName evidence="8">Kdo transferase</shortName>
        <ecNumber evidence="2 8">2.4.99.12</ecNumber>
    </recommendedName>
    <alternativeName>
        <fullName evidence="5 8">Lipid IV(A) 3-deoxy-D-manno-octulosonic acid transferase</fullName>
    </alternativeName>
</protein>
<evidence type="ECO:0000313" key="10">
    <source>
        <dbReference type="EMBL" id="PRY54554.1"/>
    </source>
</evidence>
<evidence type="ECO:0000259" key="9">
    <source>
        <dbReference type="Pfam" id="PF04413"/>
    </source>
</evidence>
<feature type="domain" description="3-deoxy-D-manno-octulosonic-acid transferase N-terminal" evidence="9">
    <location>
        <begin position="41"/>
        <end position="206"/>
    </location>
</feature>
<comment type="similarity">
    <text evidence="8">Belongs to the glycosyltransferase group 1 family.</text>
</comment>
<dbReference type="GO" id="GO:0043842">
    <property type="term" value="F:Kdo transferase activity"/>
    <property type="evidence" value="ECO:0007669"/>
    <property type="project" value="UniProtKB-EC"/>
</dbReference>
<dbReference type="PANTHER" id="PTHR42755">
    <property type="entry name" value="3-DEOXY-MANNO-OCTULOSONATE CYTIDYLYLTRANSFERASE"/>
    <property type="match status" value="1"/>
</dbReference>
<dbReference type="InterPro" id="IPR007507">
    <property type="entry name" value="Glycos_transf_N"/>
</dbReference>
<dbReference type="Gene3D" id="3.40.50.11720">
    <property type="entry name" value="3-Deoxy-D-manno-octulosonic-acid transferase, N-terminal domain"/>
    <property type="match status" value="1"/>
</dbReference>
<keyword evidence="8" id="KW-0472">Membrane</keyword>
<keyword evidence="4 8" id="KW-0808">Transferase</keyword>
<dbReference type="Proteomes" id="UP000238034">
    <property type="component" value="Unassembled WGS sequence"/>
</dbReference>
<evidence type="ECO:0000256" key="8">
    <source>
        <dbReference type="RuleBase" id="RU365103"/>
    </source>
</evidence>
<dbReference type="AlphaFoldDB" id="A0A2T0U9F5"/>
<dbReference type="GO" id="GO:0009245">
    <property type="term" value="P:lipid A biosynthetic process"/>
    <property type="evidence" value="ECO:0007669"/>
    <property type="project" value="TreeGrafter"/>
</dbReference>
<comment type="subcellular location">
    <subcellularLocation>
        <location evidence="8">Cell membrane</location>
    </subcellularLocation>
</comment>
<dbReference type="GO" id="GO:0005886">
    <property type="term" value="C:plasma membrane"/>
    <property type="evidence" value="ECO:0007669"/>
    <property type="project" value="UniProtKB-SubCell"/>
</dbReference>
<dbReference type="SUPFAM" id="SSF53756">
    <property type="entry name" value="UDP-Glycosyltransferase/glycogen phosphorylase"/>
    <property type="match status" value="1"/>
</dbReference>
<keyword evidence="8" id="KW-0448">Lipopolysaccharide biosynthesis</keyword>
<comment type="caution">
    <text evidence="10">The sequence shown here is derived from an EMBL/GenBank/DDBJ whole genome shotgun (WGS) entry which is preliminary data.</text>
</comment>
<evidence type="ECO:0000256" key="6">
    <source>
        <dbReference type="ARBA" id="ARBA00049183"/>
    </source>
</evidence>
<proteinExistence type="inferred from homology"/>
<dbReference type="InterPro" id="IPR038107">
    <property type="entry name" value="Glycos_transf_N_sf"/>
</dbReference>
<accession>A0A2T0U9F5</accession>
<organism evidence="10 11">
    <name type="scientific">Arcticibacter pallidicorallinus</name>
    <dbReference type="NCBI Taxonomy" id="1259464"/>
    <lineage>
        <taxon>Bacteria</taxon>
        <taxon>Pseudomonadati</taxon>
        <taxon>Bacteroidota</taxon>
        <taxon>Sphingobacteriia</taxon>
        <taxon>Sphingobacteriales</taxon>
        <taxon>Sphingobacteriaceae</taxon>
        <taxon>Arcticibacter</taxon>
    </lineage>
</organism>
<evidence type="ECO:0000313" key="11">
    <source>
        <dbReference type="Proteomes" id="UP000238034"/>
    </source>
</evidence>
<feature type="active site" description="Proton acceptor" evidence="7">
    <location>
        <position position="60"/>
    </location>
</feature>
<evidence type="ECO:0000256" key="1">
    <source>
        <dbReference type="ARBA" id="ARBA00004713"/>
    </source>
</evidence>
<comment type="pathway">
    <text evidence="1 8">Bacterial outer membrane biogenesis; LPS core biosynthesis.</text>
</comment>
<evidence type="ECO:0000256" key="5">
    <source>
        <dbReference type="ARBA" id="ARBA00031445"/>
    </source>
</evidence>
<dbReference type="UniPathway" id="UPA00958"/>
<evidence type="ECO:0000256" key="7">
    <source>
        <dbReference type="PIRSR" id="PIRSR639901-1"/>
    </source>
</evidence>
<name>A0A2T0U9F5_9SPHI</name>
<dbReference type="Pfam" id="PF04413">
    <property type="entry name" value="Glycos_transf_N"/>
    <property type="match status" value="1"/>
</dbReference>
<evidence type="ECO:0000256" key="4">
    <source>
        <dbReference type="ARBA" id="ARBA00022679"/>
    </source>
</evidence>
<dbReference type="RefSeq" id="WP_106291843.1">
    <property type="nucleotide sequence ID" value="NZ_PVTH01000002.1"/>
</dbReference>
<evidence type="ECO:0000256" key="3">
    <source>
        <dbReference type="ARBA" id="ARBA00019077"/>
    </source>
</evidence>
<dbReference type="PANTHER" id="PTHR42755:SF1">
    <property type="entry name" value="3-DEOXY-D-MANNO-OCTULOSONIC ACID TRANSFERASE, MITOCHONDRIAL-RELATED"/>
    <property type="match status" value="1"/>
</dbReference>
<dbReference type="EC" id="2.4.99.12" evidence="2 8"/>
<gene>
    <name evidence="10" type="ORF">B0I27_102321</name>
</gene>
<sequence length="416" mass="48037">MLFIYNLGIQFYWIIITISQAFNIKAKTWLKGRKNLFQKIKQDVNSEKEHIWFHFASLGEFEQGRPVIEKIKSDYPDYPVVITFFSPSGYELRKNYSLADHVFYLPLDTKRNARQFVEIINPKLAIFTKYEYWYHFFTELDRRNIPLIVISAIFRKEQLFFKWYGSLHRSMLRKVSRLFVQDAASISMLENIGIMHATIGGDTRFDRVAANAEQPKDFQLVRSFCDSANIFVGGSTWPDDENLISKVIAQFENWKFIIAPHEIKPDKLKAFESLLPDKSYVRYSDLKNDGLSSANKMLRVLIIDNIGMLSSLYQYGQIAYIGGGFGVGIHNTLEAAAFGLPVIFGPNYKRFLEAKMLISEKAAFSIKNEEELLEVMTKLQDSEFRKGRGSAAKRLVSENTGATEAIFTYLNERVFN</sequence>
<dbReference type="GO" id="GO:0009244">
    <property type="term" value="P:lipopolysaccharide core region biosynthetic process"/>
    <property type="evidence" value="ECO:0007669"/>
    <property type="project" value="UniProtKB-UniRule"/>
</dbReference>
<keyword evidence="8" id="KW-1003">Cell membrane</keyword>
<keyword evidence="11" id="KW-1185">Reference proteome</keyword>
<comment type="function">
    <text evidence="8">Involved in lipopolysaccharide (LPS) biosynthesis. Catalyzes the transfer of 3-deoxy-D-manno-octulosonate (Kdo) residue(s) from CMP-Kdo to lipid IV(A), the tetraacyldisaccharide-1,4'-bisphosphate precursor of lipid A.</text>
</comment>
<dbReference type="Gene3D" id="3.40.50.2000">
    <property type="entry name" value="Glycogen Phosphorylase B"/>
    <property type="match status" value="1"/>
</dbReference>
<reference evidence="10 11" key="1">
    <citation type="submission" date="2018-03" db="EMBL/GenBank/DDBJ databases">
        <title>Genomic Encyclopedia of Type Strains, Phase III (KMG-III): the genomes of soil and plant-associated and newly described type strains.</title>
        <authorList>
            <person name="Whitman W."/>
        </authorList>
    </citation>
    <scope>NUCLEOTIDE SEQUENCE [LARGE SCALE GENOMIC DNA]</scope>
    <source>
        <strain evidence="10 11">CGMCC 1.9313</strain>
    </source>
</reference>
<dbReference type="EMBL" id="PVTH01000002">
    <property type="protein sequence ID" value="PRY54554.1"/>
    <property type="molecule type" value="Genomic_DNA"/>
</dbReference>
<dbReference type="OrthoDB" id="9789797at2"/>
<comment type="catalytic activity">
    <reaction evidence="6 8">
        <text>lipid IVA (E. coli) + CMP-3-deoxy-beta-D-manno-octulosonate = alpha-Kdo-(2-&gt;6)-lipid IVA (E. coli) + CMP + H(+)</text>
        <dbReference type="Rhea" id="RHEA:28066"/>
        <dbReference type="ChEBI" id="CHEBI:15378"/>
        <dbReference type="ChEBI" id="CHEBI:58603"/>
        <dbReference type="ChEBI" id="CHEBI:60364"/>
        <dbReference type="ChEBI" id="CHEBI:60377"/>
        <dbReference type="ChEBI" id="CHEBI:85987"/>
        <dbReference type="EC" id="2.4.99.12"/>
    </reaction>
</comment>
<evidence type="ECO:0000256" key="2">
    <source>
        <dbReference type="ARBA" id="ARBA00012621"/>
    </source>
</evidence>
<dbReference type="InterPro" id="IPR039901">
    <property type="entry name" value="Kdotransferase"/>
</dbReference>